<evidence type="ECO:0000313" key="2">
    <source>
        <dbReference type="Proteomes" id="UP000049578"/>
    </source>
</evidence>
<dbReference type="EMBL" id="LHQM01000045">
    <property type="protein sequence ID" value="KPJ21814.1"/>
    <property type="molecule type" value="Genomic_DNA"/>
</dbReference>
<reference evidence="1 2" key="1">
    <citation type="submission" date="2015-08" db="EMBL/GenBank/DDBJ databases">
        <title>Genome sequence of Streptococcus phocae subsp. phocae ATCC 51973T isolated from liver specimen obtained from seal.</title>
        <authorList>
            <person name="Avendano-Herrera R."/>
        </authorList>
    </citation>
    <scope>NUCLEOTIDE SEQUENCE [LARGE SCALE GENOMIC DNA]</scope>
    <source>
        <strain evidence="1 2">ATCC 51973</strain>
    </source>
</reference>
<keyword evidence="1" id="KW-0238">DNA-binding</keyword>
<name>A0A0P6S6F4_9STRE</name>
<evidence type="ECO:0000313" key="1">
    <source>
        <dbReference type="EMBL" id="KPJ21814.1"/>
    </source>
</evidence>
<keyword evidence="2" id="KW-1185">Reference proteome</keyword>
<accession>A0A0P6S6F4</accession>
<dbReference type="AlphaFoldDB" id="A0A0P6S6F4"/>
<dbReference type="InterPro" id="IPR003772">
    <property type="entry name" value="YceD"/>
</dbReference>
<dbReference type="STRING" id="119224.AKK44_07805"/>
<dbReference type="Pfam" id="PF02620">
    <property type="entry name" value="YceD"/>
    <property type="match status" value="1"/>
</dbReference>
<proteinExistence type="predicted"/>
<sequence length="177" mass="20323">MLLLSEIKKQADGIRIDQEYDVKEKLLERDQTIIDIKQVRATGKVQFDDGLFLLDYRLTYQLTLPSSRSMEPVELRQEQDIHELFVESHASASKQDLVDEHLVLILSEDKIDIEESIVDNILLAIPLQVLTEDEKKTQDLPAGQDWAVLTEEQYALLKAEQEKDNNPFAGLQGLFDE</sequence>
<protein>
    <submittedName>
        <fullName evidence="1">DNA-binding protein</fullName>
    </submittedName>
</protein>
<organism evidence="1 2">
    <name type="scientific">Streptococcus phocae</name>
    <dbReference type="NCBI Taxonomy" id="119224"/>
    <lineage>
        <taxon>Bacteria</taxon>
        <taxon>Bacillati</taxon>
        <taxon>Bacillota</taxon>
        <taxon>Bacilli</taxon>
        <taxon>Lactobacillales</taxon>
        <taxon>Streptococcaceae</taxon>
        <taxon>Streptococcus</taxon>
    </lineage>
</organism>
<comment type="caution">
    <text evidence="1">The sequence shown here is derived from an EMBL/GenBank/DDBJ whole genome shotgun (WGS) entry which is preliminary data.</text>
</comment>
<dbReference type="Proteomes" id="UP000049578">
    <property type="component" value="Unassembled WGS sequence"/>
</dbReference>
<dbReference type="PATRIC" id="fig|119224.3.peg.1311"/>
<dbReference type="RefSeq" id="WP_054279219.1">
    <property type="nucleotide sequence ID" value="NZ_LHQM01000045.1"/>
</dbReference>
<dbReference type="GO" id="GO:0003677">
    <property type="term" value="F:DNA binding"/>
    <property type="evidence" value="ECO:0007669"/>
    <property type="project" value="UniProtKB-KW"/>
</dbReference>
<gene>
    <name evidence="1" type="ORF">AKK44_07805</name>
</gene>